<dbReference type="GO" id="GO:0003677">
    <property type="term" value="F:DNA binding"/>
    <property type="evidence" value="ECO:0007669"/>
    <property type="project" value="InterPro"/>
</dbReference>
<comment type="similarity">
    <text evidence="6 7">Belongs to the helicase family. DinG subfamily. Type 2 sub-subfamily.</text>
</comment>
<feature type="binding site" evidence="6">
    <location>
        <begin position="288"/>
        <end position="295"/>
    </location>
    <ligand>
        <name>ATP</name>
        <dbReference type="ChEBI" id="CHEBI:30616"/>
    </ligand>
</feature>
<dbReference type="SMART" id="SM00479">
    <property type="entry name" value="EXOIII"/>
    <property type="match status" value="1"/>
</dbReference>
<feature type="short sequence motif" description="DEAH box" evidence="6">
    <location>
        <begin position="468"/>
        <end position="471"/>
    </location>
</feature>
<dbReference type="AlphaFoldDB" id="A0A0A5G7A1"/>
<dbReference type="PROSITE" id="PS51193">
    <property type="entry name" value="HELICASE_ATP_BIND_2"/>
    <property type="match status" value="1"/>
</dbReference>
<dbReference type="InterPro" id="IPR036397">
    <property type="entry name" value="RNaseH_sf"/>
</dbReference>
<evidence type="ECO:0000256" key="1">
    <source>
        <dbReference type="ARBA" id="ARBA00022722"/>
    </source>
</evidence>
<dbReference type="InterPro" id="IPR014013">
    <property type="entry name" value="Helic_SF1/SF2_ATP-bd_DinG/Rad3"/>
</dbReference>
<evidence type="ECO:0000256" key="5">
    <source>
        <dbReference type="ARBA" id="ARBA00022840"/>
    </source>
</evidence>
<dbReference type="PANTHER" id="PTHR11472:SF34">
    <property type="entry name" value="REGULATOR OF TELOMERE ELONGATION HELICASE 1"/>
    <property type="match status" value="1"/>
</dbReference>
<dbReference type="Pfam" id="PF00929">
    <property type="entry name" value="RNase_T"/>
    <property type="match status" value="1"/>
</dbReference>
<dbReference type="GO" id="GO:0006260">
    <property type="term" value="P:DNA replication"/>
    <property type="evidence" value="ECO:0007669"/>
    <property type="project" value="InterPro"/>
</dbReference>
<dbReference type="FunFam" id="3.30.420.10:FF:000045">
    <property type="entry name" value="3'-5' exonuclease DinG"/>
    <property type="match status" value="1"/>
</dbReference>
<evidence type="ECO:0000256" key="3">
    <source>
        <dbReference type="ARBA" id="ARBA00022801"/>
    </source>
</evidence>
<comment type="caution">
    <text evidence="9">The sequence shown here is derived from an EMBL/GenBank/DDBJ whole genome shotgun (WGS) entry which is preliminary data.</text>
</comment>
<evidence type="ECO:0000313" key="9">
    <source>
        <dbReference type="EMBL" id="KGX87939.1"/>
    </source>
</evidence>
<reference evidence="9 10" key="1">
    <citation type="submission" date="2013-08" db="EMBL/GenBank/DDBJ databases">
        <authorList>
            <person name="Huang J."/>
            <person name="Wang G."/>
        </authorList>
    </citation>
    <scope>NUCLEOTIDE SEQUENCE [LARGE SCALE GENOMIC DNA]</scope>
    <source>
        <strain evidence="9 10">JSM 072002</strain>
    </source>
</reference>
<keyword evidence="5 6" id="KW-0067">ATP-binding</keyword>
<dbReference type="PANTHER" id="PTHR11472">
    <property type="entry name" value="DNA REPAIR DEAD HELICASE RAD3/XP-D SUBFAMILY MEMBER"/>
    <property type="match status" value="1"/>
</dbReference>
<proteinExistence type="inferred from homology"/>
<dbReference type="SMART" id="SM00491">
    <property type="entry name" value="HELICc2"/>
    <property type="match status" value="1"/>
</dbReference>
<keyword evidence="4 6" id="KW-0269">Exonuclease</keyword>
<keyword evidence="3 6" id="KW-0378">Hydrolase</keyword>
<keyword evidence="2 6" id="KW-0547">Nucleotide-binding</keyword>
<dbReference type="NCBIfam" id="TIGR00573">
    <property type="entry name" value="dnaq"/>
    <property type="match status" value="1"/>
</dbReference>
<evidence type="ECO:0000256" key="7">
    <source>
        <dbReference type="RuleBase" id="RU364106"/>
    </source>
</evidence>
<evidence type="ECO:0000259" key="8">
    <source>
        <dbReference type="PROSITE" id="PS51193"/>
    </source>
</evidence>
<dbReference type="InterPro" id="IPR013520">
    <property type="entry name" value="Ribonucl_H"/>
</dbReference>
<dbReference type="GO" id="GO:0016818">
    <property type="term" value="F:hydrolase activity, acting on acid anhydrides, in phosphorus-containing anhydrides"/>
    <property type="evidence" value="ECO:0007669"/>
    <property type="project" value="InterPro"/>
</dbReference>
<keyword evidence="9" id="KW-0347">Helicase</keyword>
<dbReference type="NCBIfam" id="NF005981">
    <property type="entry name" value="PRK08074.1"/>
    <property type="match status" value="1"/>
</dbReference>
<dbReference type="GO" id="GO:0003887">
    <property type="term" value="F:DNA-directed DNA polymerase activity"/>
    <property type="evidence" value="ECO:0007669"/>
    <property type="project" value="InterPro"/>
</dbReference>
<evidence type="ECO:0000256" key="4">
    <source>
        <dbReference type="ARBA" id="ARBA00022839"/>
    </source>
</evidence>
<dbReference type="RefSeq" id="WP_036832885.1">
    <property type="nucleotide sequence ID" value="NZ_AVPG01000004.1"/>
</dbReference>
<sequence>MDKFVVVDLETTGHAPKKGDKIIEVGIVLIQGGQIVDQFKSFVNPEQPIPAFITQLTSITDDDVKGAPLFTEIADTIISMCEGAYFVAHHAEFDLGFLNHAVQDARGFTLQMPVIDTVELARIFMPQAPGYKLSQLSDYLHMKHSNPHRALSDATVTGEIFIQLLHKGKQLPYETIDQLMRLQGKLKSDMGDIFQSWLNEKAFAIEERSDLEIVRGLALKRVEDDAEVNEDSMELSTEGFAPFLEEVLRPGGQLEQTLHTFEERPGQREMATTIYDAYQSQQHGLVEAETGTGKSLAYLLPSIYEAITTKSSVMISTYTTQLQTQLLDKEIPMLQQALPCSFRSALLKGKQHYLSLQKFEYELFSTYLDNYDIVLTKCMILVWLTETTTGDVDEIQLPSSGAIFWRKISAEAEGYPNPKSPWFMKSFYQRAKKQAEKAHIVITNHSLLCTDIIHQYGLVQSYPKVIIDEAHHLEKVAAKHFGLKLDYVSLQYLLNGMGGNNPGEWMHSLLTANTHIALKVSIRKWDGCIQSIKEEADDLFRYLFTYVSKQRDANISFNDVGRYQYRYEPAKESSRVWSTVKEMAGRLTFQLKDAITMLEQCKQGIHTQEDSEETSKWLEDIQMYVDRIRDTIDAMYYLLVDEGEPLVKWIELEAQGAKNAVFLYSEPIEVGPLLKEAFFEHKESVVLTSATLTMNESFAFMLERLGLSKEETIQRKIASPFNYNEQVQLLVPNDFPSIKGHNQEDFIHATCEAIYSLATLTKGRMLVLFTSYEMLKKTYYVMKEFMDIDEFMLIAQGVSSGSRTRLIKNFQAFDHAILFGTSSFWEGVDIPGDDLTSLVIVRLPFQPPNHPVYQAKAEKIKGQEKNPFMALSLPNAVIRFKQGFGRLIRSSTDRGLVFVCDDRLMKAKYGKYFIQSIPKVPVHYASTHDILQKAEQWL</sequence>
<dbReference type="NCBIfam" id="TIGR01407">
    <property type="entry name" value="dinG_rel"/>
    <property type="match status" value="1"/>
</dbReference>
<evidence type="ECO:0000256" key="6">
    <source>
        <dbReference type="HAMAP-Rule" id="MF_02206"/>
    </source>
</evidence>
<dbReference type="Gene3D" id="3.40.50.300">
    <property type="entry name" value="P-loop containing nucleotide triphosphate hydrolases"/>
    <property type="match status" value="2"/>
</dbReference>
<accession>A0A0A5G7A1</accession>
<name>A0A0A5G7A1_9BACI</name>
<dbReference type="SUPFAM" id="SSF52540">
    <property type="entry name" value="P-loop containing nucleoside triphosphate hydrolases"/>
    <property type="match status" value="2"/>
</dbReference>
<dbReference type="InterPro" id="IPR045028">
    <property type="entry name" value="DinG/Rad3-like"/>
</dbReference>
<dbReference type="InterPro" id="IPR027417">
    <property type="entry name" value="P-loop_NTPase"/>
</dbReference>
<dbReference type="SUPFAM" id="SSF53098">
    <property type="entry name" value="Ribonuclease H-like"/>
    <property type="match status" value="1"/>
</dbReference>
<dbReference type="eggNOG" id="COG0847">
    <property type="taxonomic scope" value="Bacteria"/>
</dbReference>
<gene>
    <name evidence="6 7" type="primary">dinG</name>
    <name evidence="9" type="ORF">N784_12640</name>
</gene>
<dbReference type="Pfam" id="PF13307">
    <property type="entry name" value="Helicase_C_2"/>
    <property type="match status" value="1"/>
</dbReference>
<dbReference type="Proteomes" id="UP000030401">
    <property type="component" value="Unassembled WGS sequence"/>
</dbReference>
<dbReference type="eggNOG" id="COG1199">
    <property type="taxonomic scope" value="Bacteria"/>
</dbReference>
<dbReference type="EC" id="3.1.-.-" evidence="6 7"/>
<dbReference type="CDD" id="cd06127">
    <property type="entry name" value="DEDDh"/>
    <property type="match status" value="1"/>
</dbReference>
<dbReference type="EMBL" id="AVPG01000004">
    <property type="protein sequence ID" value="KGX87939.1"/>
    <property type="molecule type" value="Genomic_DNA"/>
</dbReference>
<dbReference type="GO" id="GO:0003678">
    <property type="term" value="F:DNA helicase activity"/>
    <property type="evidence" value="ECO:0007669"/>
    <property type="project" value="TreeGrafter"/>
</dbReference>
<evidence type="ECO:0000256" key="2">
    <source>
        <dbReference type="ARBA" id="ARBA00022741"/>
    </source>
</evidence>
<keyword evidence="10" id="KW-1185">Reference proteome</keyword>
<protein>
    <recommendedName>
        <fullName evidence="6 7">3'-5' exonuclease DinG</fullName>
        <ecNumber evidence="6 7">3.1.-.-</ecNumber>
    </recommendedName>
</protein>
<dbReference type="STRING" id="1385512.N784_12640"/>
<dbReference type="InterPro" id="IPR006310">
    <property type="entry name" value="DinG"/>
</dbReference>
<keyword evidence="1 6" id="KW-0540">Nuclease</keyword>
<dbReference type="InterPro" id="IPR006555">
    <property type="entry name" value="ATP-dep_Helicase_C"/>
</dbReference>
<dbReference type="OrthoDB" id="9803913at2"/>
<dbReference type="InterPro" id="IPR006054">
    <property type="entry name" value="DnaQ"/>
</dbReference>
<dbReference type="Gene3D" id="3.30.420.10">
    <property type="entry name" value="Ribonuclease H-like superfamily/Ribonuclease H"/>
    <property type="match status" value="1"/>
</dbReference>
<feature type="domain" description="Helicase ATP-binding" evidence="8">
    <location>
        <begin position="253"/>
        <end position="528"/>
    </location>
</feature>
<evidence type="ECO:0000313" key="10">
    <source>
        <dbReference type="Proteomes" id="UP000030401"/>
    </source>
</evidence>
<dbReference type="GO" id="GO:0008408">
    <property type="term" value="F:3'-5' exonuclease activity"/>
    <property type="evidence" value="ECO:0007669"/>
    <property type="project" value="UniProtKB-UniRule"/>
</dbReference>
<comment type="function">
    <text evidence="6 7">3'-5' exonuclease.</text>
</comment>
<dbReference type="HAMAP" id="MF_02206">
    <property type="entry name" value="DinG_exonucl"/>
    <property type="match status" value="1"/>
</dbReference>
<organism evidence="9 10">
    <name type="scientific">Pontibacillus litoralis JSM 072002</name>
    <dbReference type="NCBI Taxonomy" id="1385512"/>
    <lineage>
        <taxon>Bacteria</taxon>
        <taxon>Bacillati</taxon>
        <taxon>Bacillota</taxon>
        <taxon>Bacilli</taxon>
        <taxon>Bacillales</taxon>
        <taxon>Bacillaceae</taxon>
        <taxon>Pontibacillus</taxon>
    </lineage>
</organism>
<dbReference type="InterPro" id="IPR012337">
    <property type="entry name" value="RNaseH-like_sf"/>
</dbReference>
<dbReference type="GO" id="GO:0005524">
    <property type="term" value="F:ATP binding"/>
    <property type="evidence" value="ECO:0007669"/>
    <property type="project" value="UniProtKB-UniRule"/>
</dbReference>